<evidence type="ECO:0000259" key="1">
    <source>
        <dbReference type="Pfam" id="PF01863"/>
    </source>
</evidence>
<accession>A0A0G0Z1X1</accession>
<feature type="domain" description="YgjP-like metallopeptidase" evidence="1">
    <location>
        <begin position="17"/>
        <end position="225"/>
    </location>
</feature>
<name>A0A0G0Z1X1_9BACT</name>
<comment type="caution">
    <text evidence="2">The sequence shown here is derived from an EMBL/GenBank/DDBJ whole genome shotgun (WGS) entry which is preliminary data.</text>
</comment>
<reference evidence="2 3" key="1">
    <citation type="journal article" date="2015" name="Nature">
        <title>rRNA introns, odd ribosomes, and small enigmatic genomes across a large radiation of phyla.</title>
        <authorList>
            <person name="Brown C.T."/>
            <person name="Hug L.A."/>
            <person name="Thomas B.C."/>
            <person name="Sharon I."/>
            <person name="Castelle C.J."/>
            <person name="Singh A."/>
            <person name="Wilkins M.J."/>
            <person name="Williams K.H."/>
            <person name="Banfield J.F."/>
        </authorList>
    </citation>
    <scope>NUCLEOTIDE SEQUENCE [LARGE SCALE GENOMIC DNA]</scope>
</reference>
<dbReference type="EMBL" id="LCDA01000006">
    <property type="protein sequence ID" value="KKS42775.1"/>
    <property type="molecule type" value="Genomic_DNA"/>
</dbReference>
<protein>
    <recommendedName>
        <fullName evidence="1">YgjP-like metallopeptidase domain-containing protein</fullName>
    </recommendedName>
</protein>
<dbReference type="PANTHER" id="PTHR30399:SF1">
    <property type="entry name" value="UTP PYROPHOSPHATASE"/>
    <property type="match status" value="1"/>
</dbReference>
<dbReference type="Proteomes" id="UP000033854">
    <property type="component" value="Unassembled WGS sequence"/>
</dbReference>
<dbReference type="Pfam" id="PF01863">
    <property type="entry name" value="YgjP-like"/>
    <property type="match status" value="1"/>
</dbReference>
<dbReference type="AlphaFoldDB" id="A0A0G0Z1X1"/>
<dbReference type="Gene3D" id="3.30.2010.10">
    <property type="entry name" value="Metalloproteases ('zincins'), catalytic domain"/>
    <property type="match status" value="1"/>
</dbReference>
<organism evidence="2 3">
    <name type="scientific">Candidatus Collierbacteria bacterium GW2011_GWA2_42_17</name>
    <dbReference type="NCBI Taxonomy" id="1618378"/>
    <lineage>
        <taxon>Bacteria</taxon>
        <taxon>Candidatus Collieribacteriota</taxon>
    </lineage>
</organism>
<dbReference type="PANTHER" id="PTHR30399">
    <property type="entry name" value="UNCHARACTERIZED PROTEIN YGJP"/>
    <property type="match status" value="1"/>
</dbReference>
<dbReference type="InterPro" id="IPR002725">
    <property type="entry name" value="YgjP-like_metallopeptidase"/>
</dbReference>
<sequence>MASFSYRILRKKGIASNASITVSAERGVVVRAPFWMPKGIIENFIQEKSLWIEKHLERLSLKKITKHYFEGEKHLYFGKEYSLSIVTTRTPGRSKISLLEDTIQVELYEGLPKEKHPEKIEEALLYWYLEKGIETITEKVNYYSQEIGVEYQKINLKKVSSIWGSCSPTNCLSFNRKLVMAPHEIVDYVVIHEVAHMVHRNHGSGFWNLVKSFDPQYKYHRRWLKLNHHLLSI</sequence>
<dbReference type="InterPro" id="IPR053136">
    <property type="entry name" value="UTP_pyrophosphatase-like"/>
</dbReference>
<evidence type="ECO:0000313" key="2">
    <source>
        <dbReference type="EMBL" id="KKS42775.1"/>
    </source>
</evidence>
<proteinExistence type="predicted"/>
<gene>
    <name evidence="2" type="ORF">UV06_C0006G0045</name>
</gene>
<dbReference type="CDD" id="cd07344">
    <property type="entry name" value="M48_yhfN_like"/>
    <property type="match status" value="1"/>
</dbReference>
<evidence type="ECO:0000313" key="3">
    <source>
        <dbReference type="Proteomes" id="UP000033854"/>
    </source>
</evidence>